<keyword evidence="1" id="KW-0472">Membrane</keyword>
<protein>
    <submittedName>
        <fullName evidence="2">Uncharacterized protein</fullName>
    </submittedName>
</protein>
<accession>A0A1R4HK48</accession>
<dbReference type="AlphaFoldDB" id="A0A1R4HK48"/>
<sequence length="137" mass="15611">MKTSSISQKWLNKYPYDSWQQIGIRILYSLLVGFALLMFGHSVLVSVGHFLHVLISILEWGCEHLLHWLFNVSPKQGEIMTFWLGFAILAGLARPVSCKACAALKNSYTSWLAKPKLDRYVMLIQFFVISTVLALFS</sequence>
<evidence type="ECO:0000256" key="1">
    <source>
        <dbReference type="SAM" id="Phobius"/>
    </source>
</evidence>
<dbReference type="RefSeq" id="WP_087145402.1">
    <property type="nucleotide sequence ID" value="NZ_FUKI01000178.1"/>
</dbReference>
<name>A0A1R4HK48_9GAMM</name>
<evidence type="ECO:0000313" key="3">
    <source>
        <dbReference type="Proteomes" id="UP000195667"/>
    </source>
</evidence>
<keyword evidence="3" id="KW-1185">Reference proteome</keyword>
<feature type="transmembrane region" description="Helical" evidence="1">
    <location>
        <begin position="26"/>
        <end position="51"/>
    </location>
</feature>
<feature type="transmembrane region" description="Helical" evidence="1">
    <location>
        <begin position="79"/>
        <end position="96"/>
    </location>
</feature>
<dbReference type="EMBL" id="FUKI01000178">
    <property type="protein sequence ID" value="SJM96595.1"/>
    <property type="molecule type" value="Genomic_DNA"/>
</dbReference>
<evidence type="ECO:0000313" key="2">
    <source>
        <dbReference type="EMBL" id="SJM96595.1"/>
    </source>
</evidence>
<dbReference type="Proteomes" id="UP000195667">
    <property type="component" value="Unassembled WGS sequence"/>
</dbReference>
<proteinExistence type="predicted"/>
<feature type="transmembrane region" description="Helical" evidence="1">
    <location>
        <begin position="117"/>
        <end position="136"/>
    </location>
</feature>
<keyword evidence="1" id="KW-0812">Transmembrane</keyword>
<keyword evidence="1" id="KW-1133">Transmembrane helix</keyword>
<reference evidence="3" key="1">
    <citation type="submission" date="2017-02" db="EMBL/GenBank/DDBJ databases">
        <authorList>
            <person name="Daims H."/>
        </authorList>
    </citation>
    <scope>NUCLEOTIDE SEQUENCE [LARGE SCALE GENOMIC DNA]</scope>
</reference>
<gene>
    <name evidence="2" type="ORF">CRENPOLYSF1_970004</name>
</gene>
<organism evidence="2 3">
    <name type="scientific">Crenothrix polyspora</name>
    <dbReference type="NCBI Taxonomy" id="360316"/>
    <lineage>
        <taxon>Bacteria</taxon>
        <taxon>Pseudomonadati</taxon>
        <taxon>Pseudomonadota</taxon>
        <taxon>Gammaproteobacteria</taxon>
        <taxon>Methylococcales</taxon>
        <taxon>Crenotrichaceae</taxon>
        <taxon>Crenothrix</taxon>
    </lineage>
</organism>